<protein>
    <submittedName>
        <fullName evidence="2">Chaperone protein dnaJ 20, chloroplastic</fullName>
    </submittedName>
</protein>
<dbReference type="OrthoDB" id="10250354at2759"/>
<dbReference type="PRINTS" id="PR00625">
    <property type="entry name" value="JDOMAIN"/>
</dbReference>
<keyword evidence="3" id="KW-1185">Reference proteome</keyword>
<dbReference type="Pfam" id="PF00226">
    <property type="entry name" value="DnaJ"/>
    <property type="match status" value="1"/>
</dbReference>
<dbReference type="PROSITE" id="PS50076">
    <property type="entry name" value="DNAJ_2"/>
    <property type="match status" value="1"/>
</dbReference>
<proteinExistence type="predicted"/>
<dbReference type="SMART" id="SM00271">
    <property type="entry name" value="DnaJ"/>
    <property type="match status" value="1"/>
</dbReference>
<comment type="caution">
    <text evidence="2">The sequence shown here is derived from an EMBL/GenBank/DDBJ whole genome shotgun (WGS) entry which is preliminary data.</text>
</comment>
<dbReference type="InterPro" id="IPR053232">
    <property type="entry name" value="DnaJ_C/III_chloroplastic"/>
</dbReference>
<dbReference type="InterPro" id="IPR001623">
    <property type="entry name" value="DnaJ_domain"/>
</dbReference>
<dbReference type="GO" id="GO:0009507">
    <property type="term" value="C:chloroplast"/>
    <property type="evidence" value="ECO:0007669"/>
    <property type="project" value="TreeGrafter"/>
</dbReference>
<dbReference type="PANTHER" id="PTHR45090:SF8">
    <property type="entry name" value="J DOMAIN-CONTAINING PROTEIN"/>
    <property type="match status" value="1"/>
</dbReference>
<sequence>MYVVALSSSVSKPFNLVAVSKKEQRGPGTVFAVSCGGTKQQRVRGVEDNLYKILSLSPDSATTEDIKKAYRSMALLYHPDVCHNKEESTRMFVQLNAAYRTLSNPRLRAEYDCQLLGLRSQNKCVFADETWKRRWQDQVAELKIRSCTRVRSSWASRIRAKNIN</sequence>
<reference evidence="2" key="1">
    <citation type="submission" date="2018-05" db="EMBL/GenBank/DDBJ databases">
        <title>Draft genome of Mucuna pruriens seed.</title>
        <authorList>
            <person name="Nnadi N.E."/>
            <person name="Vos R."/>
            <person name="Hasami M.H."/>
            <person name="Devisetty U.K."/>
            <person name="Aguiy J.C."/>
        </authorList>
    </citation>
    <scope>NUCLEOTIDE SEQUENCE [LARGE SCALE GENOMIC DNA]</scope>
    <source>
        <strain evidence="2">JCA_2017</strain>
    </source>
</reference>
<dbReference type="STRING" id="157652.A0A371ENY4"/>
<organism evidence="2 3">
    <name type="scientific">Mucuna pruriens</name>
    <name type="common">Velvet bean</name>
    <name type="synonym">Dolichos pruriens</name>
    <dbReference type="NCBI Taxonomy" id="157652"/>
    <lineage>
        <taxon>Eukaryota</taxon>
        <taxon>Viridiplantae</taxon>
        <taxon>Streptophyta</taxon>
        <taxon>Embryophyta</taxon>
        <taxon>Tracheophyta</taxon>
        <taxon>Spermatophyta</taxon>
        <taxon>Magnoliopsida</taxon>
        <taxon>eudicotyledons</taxon>
        <taxon>Gunneridae</taxon>
        <taxon>Pentapetalae</taxon>
        <taxon>rosids</taxon>
        <taxon>fabids</taxon>
        <taxon>Fabales</taxon>
        <taxon>Fabaceae</taxon>
        <taxon>Papilionoideae</taxon>
        <taxon>50 kb inversion clade</taxon>
        <taxon>NPAAA clade</taxon>
        <taxon>indigoferoid/millettioid clade</taxon>
        <taxon>Phaseoleae</taxon>
        <taxon>Mucuna</taxon>
    </lineage>
</organism>
<dbReference type="SUPFAM" id="SSF46565">
    <property type="entry name" value="Chaperone J-domain"/>
    <property type="match status" value="1"/>
</dbReference>
<dbReference type="EMBL" id="QJKJ01012887">
    <property type="protein sequence ID" value="RDX67676.1"/>
    <property type="molecule type" value="Genomic_DNA"/>
</dbReference>
<evidence type="ECO:0000313" key="3">
    <source>
        <dbReference type="Proteomes" id="UP000257109"/>
    </source>
</evidence>
<name>A0A371ENY4_MUCPR</name>
<feature type="domain" description="J" evidence="1">
    <location>
        <begin position="49"/>
        <end position="115"/>
    </location>
</feature>
<evidence type="ECO:0000313" key="2">
    <source>
        <dbReference type="EMBL" id="RDX67676.1"/>
    </source>
</evidence>
<dbReference type="Proteomes" id="UP000257109">
    <property type="component" value="Unassembled WGS sequence"/>
</dbReference>
<dbReference type="Gene3D" id="1.10.287.110">
    <property type="entry name" value="DnaJ domain"/>
    <property type="match status" value="1"/>
</dbReference>
<dbReference type="PANTHER" id="PTHR45090">
    <property type="entry name" value="CHAPERONE PROTEIN DNAJ 20 CHLOROPLASTIC"/>
    <property type="match status" value="1"/>
</dbReference>
<gene>
    <name evidence="2" type="primary">ATJ20</name>
    <name evidence="2" type="ORF">CR513_53412</name>
</gene>
<dbReference type="InterPro" id="IPR036869">
    <property type="entry name" value="J_dom_sf"/>
</dbReference>
<evidence type="ECO:0000259" key="1">
    <source>
        <dbReference type="PROSITE" id="PS50076"/>
    </source>
</evidence>
<accession>A0A371ENY4</accession>
<dbReference type="AlphaFoldDB" id="A0A371ENY4"/>
<feature type="non-terminal residue" evidence="2">
    <location>
        <position position="1"/>
    </location>
</feature>
<dbReference type="CDD" id="cd06257">
    <property type="entry name" value="DnaJ"/>
    <property type="match status" value="1"/>
</dbReference>